<evidence type="ECO:0000256" key="3">
    <source>
        <dbReference type="ARBA" id="ARBA00022679"/>
    </source>
</evidence>
<keyword evidence="3" id="KW-0808">Transferase</keyword>
<dbReference type="Proteomes" id="UP000762271">
    <property type="component" value="Unassembled WGS sequence"/>
</dbReference>
<dbReference type="InterPro" id="IPR050834">
    <property type="entry name" value="Glycosyltransf_2"/>
</dbReference>
<dbReference type="SUPFAM" id="SSF53448">
    <property type="entry name" value="Nucleotide-diphospho-sugar transferases"/>
    <property type="match status" value="1"/>
</dbReference>
<dbReference type="Gene3D" id="3.90.550.10">
    <property type="entry name" value="Spore Coat Polysaccharide Biosynthesis Protein SpsA, Chain A"/>
    <property type="match status" value="1"/>
</dbReference>
<protein>
    <submittedName>
        <fullName evidence="5">Glycosyltransferase</fullName>
    </submittedName>
</protein>
<dbReference type="InterPro" id="IPR001173">
    <property type="entry name" value="Glyco_trans_2-like"/>
</dbReference>
<evidence type="ECO:0000313" key="5">
    <source>
        <dbReference type="EMBL" id="MBT8591829.1"/>
    </source>
</evidence>
<gene>
    <name evidence="5" type="ORF">G6693_07820</name>
</gene>
<accession>A0AAE2YLM5</accession>
<reference evidence="5" key="1">
    <citation type="journal article" date="2021" name="Genome Biol. Evol.">
        <title>Continental-Scale Gene Flow Prevents Allopatric Divergence of Pelagic Freshwater Bacteria.</title>
        <authorList>
            <person name="Hoetzinger M."/>
            <person name="Pitt A."/>
            <person name="Huemer A."/>
            <person name="Hahn M.W."/>
        </authorList>
    </citation>
    <scope>NUCLEOTIDE SEQUENCE</scope>
    <source>
        <strain evidence="5">AP-YLGG-20-G6</strain>
    </source>
</reference>
<dbReference type="GO" id="GO:0016757">
    <property type="term" value="F:glycosyltransferase activity"/>
    <property type="evidence" value="ECO:0007669"/>
    <property type="project" value="UniProtKB-KW"/>
</dbReference>
<dbReference type="PANTHER" id="PTHR43685">
    <property type="entry name" value="GLYCOSYLTRANSFERASE"/>
    <property type="match status" value="1"/>
</dbReference>
<sequence>MNTISFPGGFTVLMAVYRNDDLSLFQKAVESVFQNTLQPNLCLIVVDGPIPQRMSEAIGEMEKIHGTKIQFLRLPQNLGLAKALNAGIEQVHTDWIVRADADDINLPNRFLELATAIKDHPDLDLLGSNILEVDKEGNPIAIRAVPVSQLEIRKFAKSRNPFNHMTVAYRRAAVIECGGYPDVYLREDYALWCKFINKEKKLLNIPQVLVHATAGKEMYARRGGWKYAKAEWEMQQLLVTLGQKNSMRAIFDGLMRSAIFLLPGSLRGLIYMRLLRRSTLEKA</sequence>
<dbReference type="EMBL" id="JAANGI010000001">
    <property type="protein sequence ID" value="MBT8591829.1"/>
    <property type="molecule type" value="Genomic_DNA"/>
</dbReference>
<comment type="caution">
    <text evidence="5">The sequence shown here is derived from an EMBL/GenBank/DDBJ whole genome shotgun (WGS) entry which is preliminary data.</text>
</comment>
<evidence type="ECO:0000259" key="4">
    <source>
        <dbReference type="Pfam" id="PF00535"/>
    </source>
</evidence>
<evidence type="ECO:0000256" key="1">
    <source>
        <dbReference type="ARBA" id="ARBA00006739"/>
    </source>
</evidence>
<dbReference type="PANTHER" id="PTHR43685:SF5">
    <property type="entry name" value="GLYCOSYLTRANSFERASE EPSE-RELATED"/>
    <property type="match status" value="1"/>
</dbReference>
<proteinExistence type="inferred from homology"/>
<dbReference type="InterPro" id="IPR029044">
    <property type="entry name" value="Nucleotide-diphossugar_trans"/>
</dbReference>
<comment type="similarity">
    <text evidence="1">Belongs to the glycosyltransferase 2 family.</text>
</comment>
<feature type="domain" description="Glycosyltransferase 2-like" evidence="4">
    <location>
        <begin position="12"/>
        <end position="171"/>
    </location>
</feature>
<evidence type="ECO:0000313" key="6">
    <source>
        <dbReference type="Proteomes" id="UP000762271"/>
    </source>
</evidence>
<evidence type="ECO:0000256" key="2">
    <source>
        <dbReference type="ARBA" id="ARBA00022676"/>
    </source>
</evidence>
<name>A0AAE2YLM5_9BURK</name>
<organism evidence="5 6">
    <name type="scientific">Polynucleobacter paneuropaeus</name>
    <dbReference type="NCBI Taxonomy" id="2527775"/>
    <lineage>
        <taxon>Bacteria</taxon>
        <taxon>Pseudomonadati</taxon>
        <taxon>Pseudomonadota</taxon>
        <taxon>Betaproteobacteria</taxon>
        <taxon>Burkholderiales</taxon>
        <taxon>Burkholderiaceae</taxon>
        <taxon>Polynucleobacter</taxon>
    </lineage>
</organism>
<dbReference type="AlphaFoldDB" id="A0AAE2YLM5"/>
<dbReference type="Pfam" id="PF00535">
    <property type="entry name" value="Glycos_transf_2"/>
    <property type="match status" value="1"/>
</dbReference>
<keyword evidence="2" id="KW-0328">Glycosyltransferase</keyword>